<dbReference type="eggNOG" id="arCOG02830">
    <property type="taxonomic scope" value="Archaea"/>
</dbReference>
<name>M0M369_9EURY</name>
<dbReference type="PATRIC" id="fig|1132509.6.peg.1135"/>
<reference evidence="1 2" key="1">
    <citation type="journal article" date="2014" name="PLoS Genet.">
        <title>Phylogenetically driven sequencing of extremely halophilic archaea reveals strategies for static and dynamic osmo-response.</title>
        <authorList>
            <person name="Becker E.A."/>
            <person name="Seitzer P.M."/>
            <person name="Tritt A."/>
            <person name="Larsen D."/>
            <person name="Krusor M."/>
            <person name="Yao A.I."/>
            <person name="Wu D."/>
            <person name="Madern D."/>
            <person name="Eisen J.A."/>
            <person name="Darling A.E."/>
            <person name="Facciotti M.T."/>
        </authorList>
    </citation>
    <scope>NUCLEOTIDE SEQUENCE [LARGE SCALE GENOMIC DNA]</scope>
    <source>
        <strain evidence="1 2">100A6</strain>
    </source>
</reference>
<sequence length="274" mass="27749">MRRTAGLVLVVAVVFAGCSGVLDGGSAGTTGPSTANETTGNERLAPGLTDAGVVNASALVAAHESILGNQSFTRTTNATARTANGSVLVDTSSVVRVGSPGEGLDSVVEQRGSATSVTTGGVPAHREVWTDGGPVFVNNTYANGTTRYERLPPDASGRSGAVSGGVEYALEGYGPANTSVSERRSNGTTRYVVTSDTADTTTGGEATLRLVVDERGVIHELRTETSPAGNASSPLVRTAAFSGVGTTEVPERPAWVGTAMNRTASNDTMATTNG</sequence>
<dbReference type="EMBL" id="AOMB01000013">
    <property type="protein sequence ID" value="EMA40136.1"/>
    <property type="molecule type" value="Genomic_DNA"/>
</dbReference>
<keyword evidence="2" id="KW-1185">Reference proteome</keyword>
<gene>
    <name evidence="1" type="ORF">C447_04917</name>
</gene>
<proteinExistence type="predicted"/>
<dbReference type="RefSeq" id="WP_007691480.1">
    <property type="nucleotide sequence ID" value="NZ_AJRK01000355.1"/>
</dbReference>
<protein>
    <recommendedName>
        <fullName evidence="3">Lipoprotein</fullName>
    </recommendedName>
</protein>
<organism evidence="1 2">
    <name type="scientific">Halococcus hamelinensis 100A6</name>
    <dbReference type="NCBI Taxonomy" id="1132509"/>
    <lineage>
        <taxon>Archaea</taxon>
        <taxon>Methanobacteriati</taxon>
        <taxon>Methanobacteriota</taxon>
        <taxon>Stenosarchaea group</taxon>
        <taxon>Halobacteria</taxon>
        <taxon>Halobacteriales</taxon>
        <taxon>Halococcaceae</taxon>
        <taxon>Halococcus</taxon>
    </lineage>
</organism>
<dbReference type="AlphaFoldDB" id="M0M369"/>
<evidence type="ECO:0000313" key="1">
    <source>
        <dbReference type="EMBL" id="EMA40136.1"/>
    </source>
</evidence>
<comment type="caution">
    <text evidence="1">The sequence shown here is derived from an EMBL/GenBank/DDBJ whole genome shotgun (WGS) entry which is preliminary data.</text>
</comment>
<accession>M0M369</accession>
<dbReference type="OrthoDB" id="213623at2157"/>
<evidence type="ECO:0008006" key="3">
    <source>
        <dbReference type="Google" id="ProtNLM"/>
    </source>
</evidence>
<dbReference type="Proteomes" id="UP000011566">
    <property type="component" value="Unassembled WGS sequence"/>
</dbReference>
<dbReference type="PROSITE" id="PS51257">
    <property type="entry name" value="PROKAR_LIPOPROTEIN"/>
    <property type="match status" value="1"/>
</dbReference>
<evidence type="ECO:0000313" key="2">
    <source>
        <dbReference type="Proteomes" id="UP000011566"/>
    </source>
</evidence>